<dbReference type="InterPro" id="IPR029056">
    <property type="entry name" value="Ribokinase-like"/>
</dbReference>
<evidence type="ECO:0000256" key="1">
    <source>
        <dbReference type="ARBA" id="ARBA00022679"/>
    </source>
</evidence>
<accession>A0A1I8PQD8</accession>
<sequence length="383" mass="41986">MSPNGIVRIPPLVVGVSILDITMAMAENLPSTMNGAMYHGKSAQSAGGVGRNLAESICKIYGSVNFISVIGQDCLGDILLKLMPKALGHNIERLPMHRTSSCTVIIDKDGDCKLILGDMEIHEKFHQSYISKRQELLNKAPLVIIDGNLPRDTIVYILEQARLFRIPVFFEPTDLRIAGRPFQIIPGSLTQQIRLITPNYAELDNLVAAVCPAKQQTRVIPDFDSFEKLLASVQSLLHVIHDRFDCIVVTLGQHGVVLSLKACIDPYKCGLFLNNRYVLGLVGTTKNAIHRIIFFPTPFVVKRVVNVSGAGDSFAGGFISGLLKEYTVTQSIALGFMAASKALQTAAAVPHEFFTPGYLESPLWMKRMKALTKPGNANEKQLS</sequence>
<dbReference type="GO" id="GO:0005737">
    <property type="term" value="C:cytoplasm"/>
    <property type="evidence" value="ECO:0007669"/>
    <property type="project" value="TreeGrafter"/>
</dbReference>
<keyword evidence="2" id="KW-0479">Metal-binding</keyword>
<dbReference type="VEuPathDB" id="VectorBase:SCAU010142"/>
<dbReference type="GO" id="GO:0046872">
    <property type="term" value="F:metal ion binding"/>
    <property type="evidence" value="ECO:0007669"/>
    <property type="project" value="UniProtKB-KW"/>
</dbReference>
<gene>
    <name evidence="5" type="primary">106095136</name>
</gene>
<name>A0A1I8PQD8_STOCA</name>
<dbReference type="PROSITE" id="PS00584">
    <property type="entry name" value="PFKB_KINASES_2"/>
    <property type="match status" value="1"/>
</dbReference>
<evidence type="ECO:0000313" key="6">
    <source>
        <dbReference type="Proteomes" id="UP000095300"/>
    </source>
</evidence>
<protein>
    <recommendedName>
        <fullName evidence="4">Carbohydrate kinase PfkB domain-containing protein</fullName>
    </recommendedName>
</protein>
<dbReference type="GO" id="GO:0016301">
    <property type="term" value="F:kinase activity"/>
    <property type="evidence" value="ECO:0007669"/>
    <property type="project" value="UniProtKB-KW"/>
</dbReference>
<reference evidence="5" key="1">
    <citation type="submission" date="2020-05" db="UniProtKB">
        <authorList>
            <consortium name="EnsemblMetazoa"/>
        </authorList>
    </citation>
    <scope>IDENTIFICATION</scope>
    <source>
        <strain evidence="5">USDA</strain>
    </source>
</reference>
<dbReference type="GO" id="GO:0004730">
    <property type="term" value="F:pseudouridylate synthase activity"/>
    <property type="evidence" value="ECO:0007669"/>
    <property type="project" value="TreeGrafter"/>
</dbReference>
<dbReference type="Proteomes" id="UP000095300">
    <property type="component" value="Unassembled WGS sequence"/>
</dbReference>
<feature type="domain" description="Carbohydrate kinase PfkB" evidence="4">
    <location>
        <begin position="38"/>
        <end position="259"/>
    </location>
</feature>
<evidence type="ECO:0000256" key="2">
    <source>
        <dbReference type="ARBA" id="ARBA00022723"/>
    </source>
</evidence>
<organism evidence="5 6">
    <name type="scientific">Stomoxys calcitrans</name>
    <name type="common">Stable fly</name>
    <name type="synonym">Conops calcitrans</name>
    <dbReference type="NCBI Taxonomy" id="35570"/>
    <lineage>
        <taxon>Eukaryota</taxon>
        <taxon>Metazoa</taxon>
        <taxon>Ecdysozoa</taxon>
        <taxon>Arthropoda</taxon>
        <taxon>Hexapoda</taxon>
        <taxon>Insecta</taxon>
        <taxon>Pterygota</taxon>
        <taxon>Neoptera</taxon>
        <taxon>Endopterygota</taxon>
        <taxon>Diptera</taxon>
        <taxon>Brachycera</taxon>
        <taxon>Muscomorpha</taxon>
        <taxon>Muscoidea</taxon>
        <taxon>Muscidae</taxon>
        <taxon>Stomoxys</taxon>
    </lineage>
</organism>
<dbReference type="OrthoDB" id="198885at2759"/>
<dbReference type="InterPro" id="IPR002173">
    <property type="entry name" value="Carboh/pur_kinase_PfkB_CS"/>
</dbReference>
<evidence type="ECO:0000313" key="5">
    <source>
        <dbReference type="EnsemblMetazoa" id="SCAU010142-PA"/>
    </source>
</evidence>
<dbReference type="KEGG" id="scac:106095136"/>
<dbReference type="STRING" id="35570.A0A1I8PQD8"/>
<dbReference type="Gene3D" id="3.40.1190.20">
    <property type="match status" value="1"/>
</dbReference>
<feature type="domain" description="Carbohydrate kinase PfkB" evidence="4">
    <location>
        <begin position="297"/>
        <end position="346"/>
    </location>
</feature>
<dbReference type="PANTHER" id="PTHR42909:SF1">
    <property type="entry name" value="CARBOHYDRATE KINASE PFKB DOMAIN-CONTAINING PROTEIN"/>
    <property type="match status" value="1"/>
</dbReference>
<keyword evidence="6" id="KW-1185">Reference proteome</keyword>
<proteinExistence type="predicted"/>
<dbReference type="EnsemblMetazoa" id="SCAU010142-RA">
    <property type="protein sequence ID" value="SCAU010142-PA"/>
    <property type="gene ID" value="SCAU010142"/>
</dbReference>
<dbReference type="SUPFAM" id="SSF53613">
    <property type="entry name" value="Ribokinase-like"/>
    <property type="match status" value="1"/>
</dbReference>
<dbReference type="AlphaFoldDB" id="A0A1I8PQD8"/>
<evidence type="ECO:0000259" key="4">
    <source>
        <dbReference type="Pfam" id="PF00294"/>
    </source>
</evidence>
<dbReference type="GO" id="GO:0016798">
    <property type="term" value="F:hydrolase activity, acting on glycosyl bonds"/>
    <property type="evidence" value="ECO:0007669"/>
    <property type="project" value="TreeGrafter"/>
</dbReference>
<dbReference type="InterPro" id="IPR011611">
    <property type="entry name" value="PfkB_dom"/>
</dbReference>
<keyword evidence="1" id="KW-0808">Transferase</keyword>
<keyword evidence="3" id="KW-0418">Kinase</keyword>
<dbReference type="Pfam" id="PF00294">
    <property type="entry name" value="PfkB"/>
    <property type="match status" value="2"/>
</dbReference>
<dbReference type="GO" id="GO:0006796">
    <property type="term" value="P:phosphate-containing compound metabolic process"/>
    <property type="evidence" value="ECO:0007669"/>
    <property type="project" value="UniProtKB-ARBA"/>
</dbReference>
<dbReference type="CDD" id="cd01941">
    <property type="entry name" value="YeiC_kinase_like"/>
    <property type="match status" value="1"/>
</dbReference>
<evidence type="ECO:0000256" key="3">
    <source>
        <dbReference type="ARBA" id="ARBA00022777"/>
    </source>
</evidence>
<dbReference type="PANTHER" id="PTHR42909">
    <property type="entry name" value="ZGC:136858"/>
    <property type="match status" value="1"/>
</dbReference>